<dbReference type="AlphaFoldDB" id="A0A7W3N1V7"/>
<dbReference type="InterPro" id="IPR027434">
    <property type="entry name" value="Homing_endonucl"/>
</dbReference>
<proteinExistence type="predicted"/>
<evidence type="ECO:0000313" key="4">
    <source>
        <dbReference type="Proteomes" id="UP000539313"/>
    </source>
</evidence>
<comment type="caution">
    <text evidence="3">The sequence shown here is derived from an EMBL/GenBank/DDBJ whole genome shotgun (WGS) entry which is preliminary data.</text>
</comment>
<dbReference type="Pfam" id="PF14528">
    <property type="entry name" value="LAGLIDADG_3"/>
    <property type="match status" value="1"/>
</dbReference>
<dbReference type="InterPro" id="IPR004860">
    <property type="entry name" value="LAGLIDADG_dom"/>
</dbReference>
<evidence type="ECO:0000313" key="3">
    <source>
        <dbReference type="EMBL" id="MBA9005967.1"/>
    </source>
</evidence>
<dbReference type="Gene3D" id="3.10.28.10">
    <property type="entry name" value="Homing endonucleases"/>
    <property type="match status" value="1"/>
</dbReference>
<organism evidence="3 4">
    <name type="scientific">Thermomonospora cellulosilytica</name>
    <dbReference type="NCBI Taxonomy" id="1411118"/>
    <lineage>
        <taxon>Bacteria</taxon>
        <taxon>Bacillati</taxon>
        <taxon>Actinomycetota</taxon>
        <taxon>Actinomycetes</taxon>
        <taxon>Streptosporangiales</taxon>
        <taxon>Thermomonosporaceae</taxon>
        <taxon>Thermomonospora</taxon>
    </lineage>
</organism>
<feature type="region of interest" description="Disordered" evidence="1">
    <location>
        <begin position="155"/>
        <end position="186"/>
    </location>
</feature>
<reference evidence="3 4" key="1">
    <citation type="submission" date="2020-08" db="EMBL/GenBank/DDBJ databases">
        <title>Sequencing the genomes of 1000 actinobacteria strains.</title>
        <authorList>
            <person name="Klenk H.-P."/>
        </authorList>
    </citation>
    <scope>NUCLEOTIDE SEQUENCE [LARGE SCALE GENOMIC DNA]</scope>
    <source>
        <strain evidence="3 4">DSM 45823</strain>
    </source>
</reference>
<sequence length="186" mass="21252">MKETELAWLAGIWDGEGSVGVSRYRRPGNVNQVIAPQVQIQMTHEPTVVKTVEILREMGLTATAYTWRERKAHHKDMWGYNISRTGYVLRMATLLLPYAVTKREHWTLIKEFCEIRVGRMGLDDQGRLRKGGKPGWWVPYSDRELELADQLSRLTRRGKPAPVERPVDRQDATVQKSLESQPAGAA</sequence>
<evidence type="ECO:0000259" key="2">
    <source>
        <dbReference type="Pfam" id="PF14528"/>
    </source>
</evidence>
<dbReference type="RefSeq" id="WP_220500283.1">
    <property type="nucleotide sequence ID" value="NZ_JACJII010000001.1"/>
</dbReference>
<dbReference type="EMBL" id="JACJII010000001">
    <property type="protein sequence ID" value="MBA9005967.1"/>
    <property type="molecule type" value="Genomic_DNA"/>
</dbReference>
<dbReference type="Proteomes" id="UP000539313">
    <property type="component" value="Unassembled WGS sequence"/>
</dbReference>
<gene>
    <name evidence="3" type="ORF">HNR21_004849</name>
</gene>
<dbReference type="GO" id="GO:0004519">
    <property type="term" value="F:endonuclease activity"/>
    <property type="evidence" value="ECO:0007669"/>
    <property type="project" value="InterPro"/>
</dbReference>
<accession>A0A7W3N1V7</accession>
<dbReference type="SUPFAM" id="SSF55608">
    <property type="entry name" value="Homing endonucleases"/>
    <property type="match status" value="1"/>
</dbReference>
<keyword evidence="4" id="KW-1185">Reference proteome</keyword>
<name>A0A7W3N1V7_9ACTN</name>
<protein>
    <recommendedName>
        <fullName evidence="2">Homing endonuclease LAGLIDADG domain-containing protein</fullName>
    </recommendedName>
</protein>
<feature type="domain" description="Homing endonuclease LAGLIDADG" evidence="2">
    <location>
        <begin position="3"/>
        <end position="90"/>
    </location>
</feature>
<evidence type="ECO:0000256" key="1">
    <source>
        <dbReference type="SAM" id="MobiDB-lite"/>
    </source>
</evidence>